<dbReference type="Proteomes" id="UP000230775">
    <property type="component" value="Unassembled WGS sequence"/>
</dbReference>
<proteinExistence type="predicted"/>
<evidence type="ECO:0000313" key="1">
    <source>
        <dbReference type="EMBL" id="PIS14256.1"/>
    </source>
</evidence>
<sequence>MAQAIHKKYNLPSSIKVFLKKSKKGFIVVLPEYSGAISYVENLNELVDVVNDLILTYFQVPRKEAIKANFIYLPPVKASKSPSKQKAISGVIDRFVSFTPKFSYA</sequence>
<protein>
    <submittedName>
        <fullName evidence="1">Uncharacterized protein</fullName>
    </submittedName>
</protein>
<dbReference type="AlphaFoldDB" id="A0A2H0WNM4"/>
<comment type="caution">
    <text evidence="1">The sequence shown here is derived from an EMBL/GenBank/DDBJ whole genome shotgun (WGS) entry which is preliminary data.</text>
</comment>
<accession>A0A2H0WNM4</accession>
<organism evidence="1 2">
    <name type="scientific">Candidatus Shapirobacteria bacterium CG09_land_8_20_14_0_10_39_12</name>
    <dbReference type="NCBI Taxonomy" id="1974885"/>
    <lineage>
        <taxon>Bacteria</taxon>
        <taxon>Candidatus Shapironibacteriota</taxon>
    </lineage>
</organism>
<reference evidence="2" key="1">
    <citation type="submission" date="2017-09" db="EMBL/GenBank/DDBJ databases">
        <title>Depth-based differentiation of microbial function through sediment-hosted aquifers and enrichment of novel symbionts in the deep terrestrial subsurface.</title>
        <authorList>
            <person name="Probst A.J."/>
            <person name="Ladd B."/>
            <person name="Jarett J.K."/>
            <person name="Geller-Mcgrath D.E."/>
            <person name="Sieber C.M.K."/>
            <person name="Emerson J.B."/>
            <person name="Anantharaman K."/>
            <person name="Thomas B.C."/>
            <person name="Malmstrom R."/>
            <person name="Stieglmeier M."/>
            <person name="Klingl A."/>
            <person name="Woyke T."/>
            <person name="Ryan C.M."/>
            <person name="Banfield J.F."/>
        </authorList>
    </citation>
    <scope>NUCLEOTIDE SEQUENCE [LARGE SCALE GENOMIC DNA]</scope>
</reference>
<dbReference type="EMBL" id="PEZI01000075">
    <property type="protein sequence ID" value="PIS14256.1"/>
    <property type="molecule type" value="Genomic_DNA"/>
</dbReference>
<evidence type="ECO:0000313" key="2">
    <source>
        <dbReference type="Proteomes" id="UP000230775"/>
    </source>
</evidence>
<gene>
    <name evidence="1" type="ORF">COT64_03620</name>
</gene>
<name>A0A2H0WNM4_9BACT</name>